<dbReference type="Gene3D" id="1.10.510.10">
    <property type="entry name" value="Transferase(Phosphotransferase) domain 1"/>
    <property type="match status" value="1"/>
</dbReference>
<dbReference type="AlphaFoldDB" id="A0A0D2WIM8"/>
<keyword evidence="7" id="KW-0829">Tyrosine-protein kinase</keyword>
<dbReference type="PROSITE" id="PS00108">
    <property type="entry name" value="PROTEIN_KINASE_ST"/>
    <property type="match status" value="1"/>
</dbReference>
<dbReference type="OrthoDB" id="4062651at2759"/>
<keyword evidence="9" id="KW-0862">Zinc</keyword>
<evidence type="ECO:0000256" key="7">
    <source>
        <dbReference type="ARBA" id="ARBA00023137"/>
    </source>
</evidence>
<dbReference type="Gene3D" id="3.30.505.10">
    <property type="entry name" value="SH2 domain"/>
    <property type="match status" value="1"/>
</dbReference>
<evidence type="ECO:0000256" key="3">
    <source>
        <dbReference type="ARBA" id="ARBA00022741"/>
    </source>
</evidence>
<evidence type="ECO:0000259" key="13">
    <source>
        <dbReference type="PROSITE" id="PS50001"/>
    </source>
</evidence>
<keyword evidence="9" id="KW-0479">Metal-binding</keyword>
<dbReference type="InterPro" id="IPR036860">
    <property type="entry name" value="SH2_dom_sf"/>
</dbReference>
<keyword evidence="5" id="KW-0833">Ubl conjugation pathway</keyword>
<keyword evidence="6 11" id="KW-0067">ATP-binding</keyword>
<protein>
    <submittedName>
        <fullName evidence="16">TKL/IRAK protein kinase</fullName>
    </submittedName>
</protein>
<evidence type="ECO:0000313" key="17">
    <source>
        <dbReference type="Proteomes" id="UP000008743"/>
    </source>
</evidence>
<dbReference type="PANTHER" id="PTHR45647:SF139">
    <property type="entry name" value="OS02G0152300 PROTEIN"/>
    <property type="match status" value="1"/>
</dbReference>
<evidence type="ECO:0000256" key="9">
    <source>
        <dbReference type="PROSITE-ProRule" id="PRU00175"/>
    </source>
</evidence>
<dbReference type="RefSeq" id="XP_004366017.1">
    <property type="nucleotide sequence ID" value="XM_004365960.2"/>
</dbReference>
<dbReference type="GO" id="GO:0008270">
    <property type="term" value="F:zinc ion binding"/>
    <property type="evidence" value="ECO:0007669"/>
    <property type="project" value="UniProtKB-KW"/>
</dbReference>
<proteinExistence type="predicted"/>
<feature type="domain" description="Protein kinase" evidence="14">
    <location>
        <begin position="213"/>
        <end position="482"/>
    </location>
</feature>
<accession>A0A0D2WIM8</accession>
<feature type="domain" description="SH2" evidence="13">
    <location>
        <begin position="3"/>
        <end position="101"/>
    </location>
</feature>
<dbReference type="InterPro" id="IPR001245">
    <property type="entry name" value="Ser-Thr/Tyr_kinase_cat_dom"/>
</dbReference>
<reference evidence="17" key="1">
    <citation type="submission" date="2011-02" db="EMBL/GenBank/DDBJ databases">
        <title>The Genome Sequence of Capsaspora owczarzaki ATCC 30864.</title>
        <authorList>
            <person name="Russ C."/>
            <person name="Cuomo C."/>
            <person name="Burger G."/>
            <person name="Gray M.W."/>
            <person name="Holland P.W.H."/>
            <person name="King N."/>
            <person name="Lang F.B.F."/>
            <person name="Roger A.J."/>
            <person name="Ruiz-Trillo I."/>
            <person name="Young S.K."/>
            <person name="Zeng Q."/>
            <person name="Gargeya S."/>
            <person name="Alvarado L."/>
            <person name="Berlin A."/>
            <person name="Chapman S.B."/>
            <person name="Chen Z."/>
            <person name="Freedman E."/>
            <person name="Gellesch M."/>
            <person name="Goldberg J."/>
            <person name="Griggs A."/>
            <person name="Gujja S."/>
            <person name="Heilman E."/>
            <person name="Heiman D."/>
            <person name="Howarth C."/>
            <person name="Mehta T."/>
            <person name="Neiman D."/>
            <person name="Pearson M."/>
            <person name="Roberts A."/>
            <person name="Saif S."/>
            <person name="Shea T."/>
            <person name="Shenoy N."/>
            <person name="Sisk P."/>
            <person name="Stolte C."/>
            <person name="Sykes S."/>
            <person name="White J."/>
            <person name="Yandava C."/>
            <person name="Haas B."/>
            <person name="Nusbaum C."/>
            <person name="Birren B."/>
        </authorList>
    </citation>
    <scope>NUCLEOTIDE SEQUENCE</scope>
    <source>
        <strain evidence="17">ATCC 30864</strain>
    </source>
</reference>
<evidence type="ECO:0000259" key="15">
    <source>
        <dbReference type="PROSITE" id="PS50089"/>
    </source>
</evidence>
<gene>
    <name evidence="16" type="ORF">CAOG_001146</name>
</gene>
<feature type="compositionally biased region" description="Pro residues" evidence="12">
    <location>
        <begin position="135"/>
        <end position="159"/>
    </location>
</feature>
<evidence type="ECO:0000259" key="14">
    <source>
        <dbReference type="PROSITE" id="PS50011"/>
    </source>
</evidence>
<name>A0A0D2WIM8_CAPO3</name>
<dbReference type="InterPro" id="IPR011009">
    <property type="entry name" value="Kinase-like_dom_sf"/>
</dbReference>
<evidence type="ECO:0000256" key="10">
    <source>
        <dbReference type="PROSITE-ProRule" id="PRU00191"/>
    </source>
</evidence>
<keyword evidence="2" id="KW-0808">Transferase</keyword>
<dbReference type="PROSITE" id="PS50089">
    <property type="entry name" value="ZF_RING_2"/>
    <property type="match status" value="1"/>
</dbReference>
<keyword evidence="10" id="KW-0727">SH2 domain</keyword>
<dbReference type="PRINTS" id="PR00401">
    <property type="entry name" value="SH2DOMAIN"/>
</dbReference>
<keyword evidence="17" id="KW-1185">Reference proteome</keyword>
<keyword evidence="3 11" id="KW-0547">Nucleotide-binding</keyword>
<dbReference type="SUPFAM" id="SSF55550">
    <property type="entry name" value="SH2 domain"/>
    <property type="match status" value="1"/>
</dbReference>
<dbReference type="CDD" id="cd16649">
    <property type="entry name" value="mRING-HC-C3HC5_CGRF1-like"/>
    <property type="match status" value="1"/>
</dbReference>
<dbReference type="SMART" id="SM00252">
    <property type="entry name" value="SH2"/>
    <property type="match status" value="1"/>
</dbReference>
<dbReference type="GO" id="GO:0004674">
    <property type="term" value="F:protein serine/threonine kinase activity"/>
    <property type="evidence" value="ECO:0007669"/>
    <property type="project" value="UniProtKB-KW"/>
</dbReference>
<dbReference type="PhylomeDB" id="A0A0D2WIM8"/>
<evidence type="ECO:0000256" key="4">
    <source>
        <dbReference type="ARBA" id="ARBA00022777"/>
    </source>
</evidence>
<dbReference type="GO" id="GO:0005524">
    <property type="term" value="F:ATP binding"/>
    <property type="evidence" value="ECO:0007669"/>
    <property type="project" value="UniProtKB-UniRule"/>
</dbReference>
<dbReference type="eggNOG" id="KOG1187">
    <property type="taxonomic scope" value="Eukaryota"/>
</dbReference>
<organism evidence="16 17">
    <name type="scientific">Capsaspora owczarzaki (strain ATCC 30864)</name>
    <dbReference type="NCBI Taxonomy" id="595528"/>
    <lineage>
        <taxon>Eukaryota</taxon>
        <taxon>Filasterea</taxon>
        <taxon>Capsaspora</taxon>
    </lineage>
</organism>
<keyword evidence="1" id="KW-0723">Serine/threonine-protein kinase</keyword>
<evidence type="ECO:0000256" key="12">
    <source>
        <dbReference type="SAM" id="MobiDB-lite"/>
    </source>
</evidence>
<dbReference type="InterPro" id="IPR000719">
    <property type="entry name" value="Prot_kinase_dom"/>
</dbReference>
<dbReference type="SMART" id="SM00220">
    <property type="entry name" value="S_TKc"/>
    <property type="match status" value="1"/>
</dbReference>
<evidence type="ECO:0000256" key="2">
    <source>
        <dbReference type="ARBA" id="ARBA00022679"/>
    </source>
</evidence>
<keyword evidence="9" id="KW-0863">Zinc-finger</keyword>
<dbReference type="Proteomes" id="UP000008743">
    <property type="component" value="Unassembled WGS sequence"/>
</dbReference>
<dbReference type="InterPro" id="IPR013083">
    <property type="entry name" value="Znf_RING/FYVE/PHD"/>
</dbReference>
<dbReference type="InterPro" id="IPR001841">
    <property type="entry name" value="Znf_RING"/>
</dbReference>
<dbReference type="Pfam" id="PF07714">
    <property type="entry name" value="PK_Tyr_Ser-Thr"/>
    <property type="match status" value="1"/>
</dbReference>
<evidence type="ECO:0000256" key="6">
    <source>
        <dbReference type="ARBA" id="ARBA00022840"/>
    </source>
</evidence>
<feature type="domain" description="RING-type" evidence="15">
    <location>
        <begin position="504"/>
        <end position="543"/>
    </location>
</feature>
<evidence type="ECO:0000313" key="16">
    <source>
        <dbReference type="EMBL" id="KJE89715.1"/>
    </source>
</evidence>
<dbReference type="GO" id="GO:0004713">
    <property type="term" value="F:protein tyrosine kinase activity"/>
    <property type="evidence" value="ECO:0007669"/>
    <property type="project" value="UniProtKB-KW"/>
</dbReference>
<evidence type="ECO:0000256" key="1">
    <source>
        <dbReference type="ARBA" id="ARBA00022527"/>
    </source>
</evidence>
<dbReference type="InterPro" id="IPR017441">
    <property type="entry name" value="Protein_kinase_ATP_BS"/>
</dbReference>
<dbReference type="PROSITE" id="PS50011">
    <property type="entry name" value="PROTEIN_KINASE_DOM"/>
    <property type="match status" value="1"/>
</dbReference>
<dbReference type="Gene3D" id="3.30.40.10">
    <property type="entry name" value="Zinc/RING finger domain, C3HC4 (zinc finger)"/>
    <property type="match status" value="1"/>
</dbReference>
<evidence type="ECO:0000256" key="8">
    <source>
        <dbReference type="ARBA" id="ARBA00025089"/>
    </source>
</evidence>
<dbReference type="InterPro" id="IPR008271">
    <property type="entry name" value="Ser/Thr_kinase_AS"/>
</dbReference>
<evidence type="ECO:0000256" key="11">
    <source>
        <dbReference type="PROSITE-ProRule" id="PRU10141"/>
    </source>
</evidence>
<sequence length="560" mass="61834">MSAIPGLVTISRDRVQALLNTYIQYDGAFLVRPSQSNPGAYSIGVISKGAIKHFKIHVDDSNQVYIAKKKFSSVSELVIHYMQHPIRTNKSDDPVILRLPISTDHASANRNALLVQQTTAARERPIAAEPQHINKPPPVPPPVHRPASSKPPPIPPPVHRPSSSSSNDGGTMRLSGGIAPPRTPLEQPQQTTTAPPIIPRVSLQVLSQATAQFSEAKRIGGGGFGSVYSGVWNRHQVAVKRMAADSMQGVAQFEAELNALSRFRHPNIVTIMCYAQEGNERCLVYELMANGSVRDRLDRKEGTLALSWQQRRTIATDIANAMHFVQTAIPRQPLFHLDLKTDNVLLDADFHAKVADFGLTRSVPAQVDAHSYIRTQTVQGTLQYICPQYRDEGKVSIKTDVYSYGMILLELVTGQQPSIDLMASVRHQLKRNRKIDAVLDKAIDWSIPDKEAAQALAELAEDCLEQARVYRPSFEDILHRLSGGGAGANEEEAEEAVAGSQRECLVCFSAPTNAQLMPCYHACVCVACAQWMIQRQDKCMICRVLSTSYREGTFTETFVR</sequence>
<evidence type="ECO:0000256" key="5">
    <source>
        <dbReference type="ARBA" id="ARBA00022786"/>
    </source>
</evidence>
<dbReference type="SUPFAM" id="SSF57850">
    <property type="entry name" value="RING/U-box"/>
    <property type="match status" value="1"/>
</dbReference>
<feature type="region of interest" description="Disordered" evidence="12">
    <location>
        <begin position="126"/>
        <end position="196"/>
    </location>
</feature>
<keyword evidence="4 16" id="KW-0418">Kinase</keyword>
<feature type="compositionally biased region" description="Low complexity" evidence="12">
    <location>
        <begin position="184"/>
        <end position="195"/>
    </location>
</feature>
<dbReference type="PROSITE" id="PS00107">
    <property type="entry name" value="PROTEIN_KINASE_ATP"/>
    <property type="match status" value="1"/>
</dbReference>
<dbReference type="SUPFAM" id="SSF56112">
    <property type="entry name" value="Protein kinase-like (PK-like)"/>
    <property type="match status" value="1"/>
</dbReference>
<feature type="binding site" evidence="11">
    <location>
        <position position="240"/>
    </location>
    <ligand>
        <name>ATP</name>
        <dbReference type="ChEBI" id="CHEBI:30616"/>
    </ligand>
</feature>
<dbReference type="EMBL" id="KE346360">
    <property type="protein sequence ID" value="KJE89715.1"/>
    <property type="molecule type" value="Genomic_DNA"/>
</dbReference>
<dbReference type="PANTHER" id="PTHR45647">
    <property type="entry name" value="OS02G0152300 PROTEIN"/>
    <property type="match status" value="1"/>
</dbReference>
<dbReference type="PROSITE" id="PS50001">
    <property type="entry name" value="SH2"/>
    <property type="match status" value="1"/>
</dbReference>
<dbReference type="Pfam" id="PF00017">
    <property type="entry name" value="SH2"/>
    <property type="match status" value="1"/>
</dbReference>
<dbReference type="InterPro" id="IPR051348">
    <property type="entry name" value="U-box_ubiquitin_ligases"/>
</dbReference>
<dbReference type="STRING" id="595528.A0A0D2WIM8"/>
<dbReference type="Pfam" id="PF13920">
    <property type="entry name" value="zf-C3HC4_3"/>
    <property type="match status" value="1"/>
</dbReference>
<dbReference type="Gene3D" id="3.30.200.20">
    <property type="entry name" value="Phosphorylase Kinase, domain 1"/>
    <property type="match status" value="1"/>
</dbReference>
<comment type="function">
    <text evidence="8">Required for proper chemotaxis and phagocytosis; proper spatiotemporal control of F-actin levels in chemotaxing cells. Negative regulator of the PI3K (phosphatidylinositol 3 kinase) pathway. Predominantly phosphorylates serines and threonines and tyrosines at a lower level.</text>
</comment>
<dbReference type="InParanoid" id="A0A0D2WIM8"/>
<dbReference type="InterPro" id="IPR000980">
    <property type="entry name" value="SH2"/>
</dbReference>